<gene>
    <name evidence="10" type="primary">purH</name>
    <name evidence="12" type="ORF">XE03_0026</name>
</gene>
<comment type="pathway">
    <text evidence="2 10">Purine metabolism; IMP biosynthesis via de novo pathway; 5-formamido-1-(5-phospho-D-ribosyl)imidazole-4-carboxamide from 5-amino-1-(5-phospho-D-ribosyl)imidazole-4-carboxamide (10-formyl THF route): step 1/1.</text>
</comment>
<evidence type="ECO:0000256" key="9">
    <source>
        <dbReference type="ARBA" id="ARBA00050687"/>
    </source>
</evidence>
<dbReference type="PATRIC" id="fig|1635277.3.peg.26"/>
<keyword evidence="5 10" id="KW-0658">Purine biosynthesis</keyword>
<dbReference type="UniPathway" id="UPA00074">
    <property type="reaction ID" value="UER00133"/>
</dbReference>
<dbReference type="SMART" id="SM00851">
    <property type="entry name" value="MGS"/>
    <property type="match status" value="1"/>
</dbReference>
<dbReference type="Gene3D" id="3.40.50.1380">
    <property type="entry name" value="Methylglyoxal synthase-like domain"/>
    <property type="match status" value="1"/>
</dbReference>
<dbReference type="InterPro" id="IPR024051">
    <property type="entry name" value="AICAR_Tfase_dup_dom_sf"/>
</dbReference>
<dbReference type="EMBL" id="LGGX01000001">
    <property type="protein sequence ID" value="KUK88020.1"/>
    <property type="molecule type" value="Genomic_DNA"/>
</dbReference>
<sequence>MKIENALISLYNKEGIEDLLEILKKYSVNIYATSSTAKYVKETGYDVHQTEEITGISEILGGRVKTLNTDLFAGILARKDKDDTSKIKVLFDLVVVDLYPFEEYFKNSKNPKEDLDELIEKIDIGGVSLIRAAAKNFKYVGIIVDKNDYKTIAKHIDENEGSITDYTLSLLAQKAFNRVIEYDSTIFKFFSIINENESMLPNSLNLILKKKSDLRYGENPHQKGSLYVVSGCKNSLADLKVIQGKEMSFNNYLDLDAAINISLSFEMPACSIIKHCNPCGVGVGDIISDAFQYAHISDPKSAFGGIIALNRQCDEETAEMISPLFMEVLYAPSFSENSLKILSKKKNLRIVEGDVEIKKEIELRSLSGCYLAQNKDNLQDNTSFFQVVTEKQPTEKEWAAIYFGWKVVRFVKSNAIVVATPNRTMGICGGQTSRVDAVEIALKRSGGMAAYTGGSALASDGFFPFRDSIDIIAKEGIYAIVQPGGSIKDKEVIEACNEHGISMVFTNVRHFKH</sequence>
<comment type="catalytic activity">
    <reaction evidence="8 10">
        <text>(6R)-10-formyltetrahydrofolate + 5-amino-1-(5-phospho-beta-D-ribosyl)imidazole-4-carboxamide = 5-formamido-1-(5-phospho-D-ribosyl)imidazole-4-carboxamide + (6S)-5,6,7,8-tetrahydrofolate</text>
        <dbReference type="Rhea" id="RHEA:22192"/>
        <dbReference type="ChEBI" id="CHEBI:57453"/>
        <dbReference type="ChEBI" id="CHEBI:58467"/>
        <dbReference type="ChEBI" id="CHEBI:58475"/>
        <dbReference type="ChEBI" id="CHEBI:195366"/>
        <dbReference type="EC" id="2.1.2.3"/>
    </reaction>
</comment>
<evidence type="ECO:0000256" key="10">
    <source>
        <dbReference type="HAMAP-Rule" id="MF_00139"/>
    </source>
</evidence>
<keyword evidence="6 10" id="KW-0378">Hydrolase</keyword>
<evidence type="ECO:0000256" key="3">
    <source>
        <dbReference type="ARBA" id="ARBA00007667"/>
    </source>
</evidence>
<comment type="catalytic activity">
    <reaction evidence="9 10">
        <text>IMP + H2O = 5-formamido-1-(5-phospho-D-ribosyl)imidazole-4-carboxamide</text>
        <dbReference type="Rhea" id="RHEA:18445"/>
        <dbReference type="ChEBI" id="CHEBI:15377"/>
        <dbReference type="ChEBI" id="CHEBI:58053"/>
        <dbReference type="ChEBI" id="CHEBI:58467"/>
        <dbReference type="EC" id="3.5.4.10"/>
    </reaction>
</comment>
<dbReference type="PANTHER" id="PTHR11692">
    <property type="entry name" value="BIFUNCTIONAL PURINE BIOSYNTHESIS PROTEIN PURH"/>
    <property type="match status" value="1"/>
</dbReference>
<dbReference type="AlphaFoldDB" id="A0A101I4Z0"/>
<dbReference type="CDD" id="cd01421">
    <property type="entry name" value="IMPCH"/>
    <property type="match status" value="1"/>
</dbReference>
<evidence type="ECO:0000256" key="4">
    <source>
        <dbReference type="ARBA" id="ARBA00022679"/>
    </source>
</evidence>
<dbReference type="EC" id="2.1.2.3" evidence="10"/>
<evidence type="ECO:0000256" key="1">
    <source>
        <dbReference type="ARBA" id="ARBA00004844"/>
    </source>
</evidence>
<comment type="caution">
    <text evidence="12">The sequence shown here is derived from an EMBL/GenBank/DDBJ whole genome shotgun (WGS) entry which is preliminary data.</text>
</comment>
<evidence type="ECO:0000256" key="6">
    <source>
        <dbReference type="ARBA" id="ARBA00022801"/>
    </source>
</evidence>
<dbReference type="FunFam" id="3.40.140.20:FF:000001">
    <property type="entry name" value="Bifunctional purine biosynthesis protein PurH"/>
    <property type="match status" value="1"/>
</dbReference>
<dbReference type="SUPFAM" id="SSF53927">
    <property type="entry name" value="Cytidine deaminase-like"/>
    <property type="match status" value="1"/>
</dbReference>
<name>A0A101I4Z0_UNCT6</name>
<dbReference type="InterPro" id="IPR016193">
    <property type="entry name" value="Cytidine_deaminase-like"/>
</dbReference>
<dbReference type="InterPro" id="IPR011607">
    <property type="entry name" value="MGS-like_dom"/>
</dbReference>
<keyword evidence="7 10" id="KW-0511">Multifunctional enzyme</keyword>
<comment type="domain">
    <text evidence="10">The IMP cyclohydrolase activity resides in the N-terminal region.</text>
</comment>
<dbReference type="Pfam" id="PF02142">
    <property type="entry name" value="MGS"/>
    <property type="match status" value="1"/>
</dbReference>
<comment type="similarity">
    <text evidence="3 10">Belongs to the PurH family.</text>
</comment>
<dbReference type="HAMAP" id="MF_00139">
    <property type="entry name" value="PurH"/>
    <property type="match status" value="1"/>
</dbReference>
<feature type="domain" description="MGS-like" evidence="11">
    <location>
        <begin position="1"/>
        <end position="144"/>
    </location>
</feature>
<dbReference type="SMART" id="SM00798">
    <property type="entry name" value="AICARFT_IMPCHas"/>
    <property type="match status" value="1"/>
</dbReference>
<comment type="pathway">
    <text evidence="1 10">Purine metabolism; IMP biosynthesis via de novo pathway; IMP from 5-formamido-1-(5-phospho-D-ribosyl)imidazole-4-carboxamide: step 1/1.</text>
</comment>
<dbReference type="Gene3D" id="3.40.140.20">
    <property type="match status" value="2"/>
</dbReference>
<evidence type="ECO:0000256" key="8">
    <source>
        <dbReference type="ARBA" id="ARBA00050488"/>
    </source>
</evidence>
<dbReference type="GO" id="GO:0003937">
    <property type="term" value="F:IMP cyclohydrolase activity"/>
    <property type="evidence" value="ECO:0007669"/>
    <property type="project" value="UniProtKB-UniRule"/>
</dbReference>
<keyword evidence="4 10" id="KW-0808">Transferase</keyword>
<evidence type="ECO:0000256" key="2">
    <source>
        <dbReference type="ARBA" id="ARBA00004954"/>
    </source>
</evidence>
<dbReference type="GO" id="GO:0006189">
    <property type="term" value="P:'de novo' IMP biosynthetic process"/>
    <property type="evidence" value="ECO:0007669"/>
    <property type="project" value="UniProtKB-UniRule"/>
</dbReference>
<evidence type="ECO:0000259" key="11">
    <source>
        <dbReference type="PROSITE" id="PS51855"/>
    </source>
</evidence>
<evidence type="ECO:0000313" key="12">
    <source>
        <dbReference type="EMBL" id="KUK88020.1"/>
    </source>
</evidence>
<dbReference type="PIRSF" id="PIRSF000414">
    <property type="entry name" value="AICARFT_IMPCHas"/>
    <property type="match status" value="1"/>
</dbReference>
<dbReference type="InterPro" id="IPR036914">
    <property type="entry name" value="MGS-like_dom_sf"/>
</dbReference>
<protein>
    <recommendedName>
        <fullName evidence="10">Bifunctional purine biosynthesis protein PurH</fullName>
    </recommendedName>
    <domain>
        <recommendedName>
            <fullName evidence="10">Phosphoribosylaminoimidazolecarboxamide formyltransferase</fullName>
            <ecNumber evidence="10">2.1.2.3</ecNumber>
        </recommendedName>
        <alternativeName>
            <fullName evidence="10">AICAR transformylase</fullName>
        </alternativeName>
    </domain>
    <domain>
        <recommendedName>
            <fullName evidence="10">IMP cyclohydrolase</fullName>
            <ecNumber evidence="10">3.5.4.10</ecNumber>
        </recommendedName>
        <alternativeName>
            <fullName evidence="10">ATIC</fullName>
        </alternativeName>
        <alternativeName>
            <fullName evidence="10">IMP synthase</fullName>
        </alternativeName>
        <alternativeName>
            <fullName evidence="10">Inosinicase</fullName>
        </alternativeName>
    </domain>
</protein>
<dbReference type="SUPFAM" id="SSF52335">
    <property type="entry name" value="Methylglyoxal synthase-like"/>
    <property type="match status" value="1"/>
</dbReference>
<dbReference type="InterPro" id="IPR002695">
    <property type="entry name" value="PurH-like"/>
</dbReference>
<organism evidence="12 13">
    <name type="scientific">candidate division TA06 bacterium 34_109</name>
    <dbReference type="NCBI Taxonomy" id="1635277"/>
    <lineage>
        <taxon>Bacteria</taxon>
        <taxon>Bacteria division TA06</taxon>
    </lineage>
</organism>
<dbReference type="NCBIfam" id="NF002049">
    <property type="entry name" value="PRK00881.1"/>
    <property type="match status" value="1"/>
</dbReference>
<dbReference type="EC" id="3.5.4.10" evidence="10"/>
<evidence type="ECO:0000256" key="5">
    <source>
        <dbReference type="ARBA" id="ARBA00022755"/>
    </source>
</evidence>
<evidence type="ECO:0000256" key="7">
    <source>
        <dbReference type="ARBA" id="ARBA00023268"/>
    </source>
</evidence>
<dbReference type="PANTHER" id="PTHR11692:SF0">
    <property type="entry name" value="BIFUNCTIONAL PURINE BIOSYNTHESIS PROTEIN ATIC"/>
    <property type="match status" value="1"/>
</dbReference>
<dbReference type="GO" id="GO:0004643">
    <property type="term" value="F:phosphoribosylaminoimidazolecarboxamide formyltransferase activity"/>
    <property type="evidence" value="ECO:0007669"/>
    <property type="project" value="UniProtKB-UniRule"/>
</dbReference>
<accession>A0A101I4Z0</accession>
<proteinExistence type="inferred from homology"/>
<dbReference type="GO" id="GO:0005829">
    <property type="term" value="C:cytosol"/>
    <property type="evidence" value="ECO:0007669"/>
    <property type="project" value="TreeGrafter"/>
</dbReference>
<dbReference type="Pfam" id="PF01808">
    <property type="entry name" value="AICARFT_IMPCHas"/>
    <property type="match status" value="1"/>
</dbReference>
<dbReference type="PROSITE" id="PS51855">
    <property type="entry name" value="MGS"/>
    <property type="match status" value="1"/>
</dbReference>
<reference evidence="13" key="1">
    <citation type="journal article" date="2015" name="MBio">
        <title>Genome-Resolved Metagenomic Analysis Reveals Roles for Candidate Phyla and Other Microbial Community Members in Biogeochemical Transformations in Oil Reservoirs.</title>
        <authorList>
            <person name="Hu P."/>
            <person name="Tom L."/>
            <person name="Singh A."/>
            <person name="Thomas B.C."/>
            <person name="Baker B.J."/>
            <person name="Piceno Y.M."/>
            <person name="Andersen G.L."/>
            <person name="Banfield J.F."/>
        </authorList>
    </citation>
    <scope>NUCLEOTIDE SEQUENCE [LARGE SCALE GENOMIC DNA]</scope>
</reference>
<evidence type="ECO:0000313" key="13">
    <source>
        <dbReference type="Proteomes" id="UP000053467"/>
    </source>
</evidence>
<dbReference type="FunFam" id="3.40.50.1380:FF:000001">
    <property type="entry name" value="Bifunctional purine biosynthesis protein PurH"/>
    <property type="match status" value="1"/>
</dbReference>
<dbReference type="Proteomes" id="UP000053467">
    <property type="component" value="Unassembled WGS sequence"/>
</dbReference>